<proteinExistence type="predicted"/>
<sequence length="130" mass="14075">MGEVRVGHSFIHSTVVEPYTCSVVSTSSQPGPPHDCQRDAETMAANQYPANSMAPPPPPSTAYTQTEQISPFHPVVSLRKLMPVSPDVTLPISASPLPTPPPSSHRSILLSSFCSFLCFGKTHFVWSLTR</sequence>
<comment type="caution">
    <text evidence="1">The sequence shown here is derived from an EMBL/GenBank/DDBJ whole genome shotgun (WGS) entry which is preliminary data.</text>
</comment>
<gene>
    <name evidence="1" type="ORF">L2E82_29662</name>
</gene>
<organism evidence="1 2">
    <name type="scientific">Cichorium intybus</name>
    <name type="common">Chicory</name>
    <dbReference type="NCBI Taxonomy" id="13427"/>
    <lineage>
        <taxon>Eukaryota</taxon>
        <taxon>Viridiplantae</taxon>
        <taxon>Streptophyta</taxon>
        <taxon>Embryophyta</taxon>
        <taxon>Tracheophyta</taxon>
        <taxon>Spermatophyta</taxon>
        <taxon>Magnoliopsida</taxon>
        <taxon>eudicotyledons</taxon>
        <taxon>Gunneridae</taxon>
        <taxon>Pentapetalae</taxon>
        <taxon>asterids</taxon>
        <taxon>campanulids</taxon>
        <taxon>Asterales</taxon>
        <taxon>Asteraceae</taxon>
        <taxon>Cichorioideae</taxon>
        <taxon>Cichorieae</taxon>
        <taxon>Cichoriinae</taxon>
        <taxon>Cichorium</taxon>
    </lineage>
</organism>
<name>A0ACB9CY83_CICIN</name>
<reference evidence="2" key="1">
    <citation type="journal article" date="2022" name="Mol. Ecol. Resour.">
        <title>The genomes of chicory, endive, great burdock and yacon provide insights into Asteraceae palaeo-polyploidization history and plant inulin production.</title>
        <authorList>
            <person name="Fan W."/>
            <person name="Wang S."/>
            <person name="Wang H."/>
            <person name="Wang A."/>
            <person name="Jiang F."/>
            <person name="Liu H."/>
            <person name="Zhao H."/>
            <person name="Xu D."/>
            <person name="Zhang Y."/>
        </authorList>
    </citation>
    <scope>NUCLEOTIDE SEQUENCE [LARGE SCALE GENOMIC DNA]</scope>
    <source>
        <strain evidence="2">cv. Punajuju</strain>
    </source>
</reference>
<keyword evidence="2" id="KW-1185">Reference proteome</keyword>
<dbReference type="EMBL" id="CM042013">
    <property type="protein sequence ID" value="KAI3739262.1"/>
    <property type="molecule type" value="Genomic_DNA"/>
</dbReference>
<dbReference type="Proteomes" id="UP001055811">
    <property type="component" value="Linkage Group LG05"/>
</dbReference>
<accession>A0ACB9CY83</accession>
<evidence type="ECO:0000313" key="1">
    <source>
        <dbReference type="EMBL" id="KAI3739262.1"/>
    </source>
</evidence>
<evidence type="ECO:0000313" key="2">
    <source>
        <dbReference type="Proteomes" id="UP001055811"/>
    </source>
</evidence>
<reference evidence="1 2" key="2">
    <citation type="journal article" date="2022" name="Mol. Ecol. Resour.">
        <title>The genomes of chicory, endive, great burdock and yacon provide insights into Asteraceae paleo-polyploidization history and plant inulin production.</title>
        <authorList>
            <person name="Fan W."/>
            <person name="Wang S."/>
            <person name="Wang H."/>
            <person name="Wang A."/>
            <person name="Jiang F."/>
            <person name="Liu H."/>
            <person name="Zhao H."/>
            <person name="Xu D."/>
            <person name="Zhang Y."/>
        </authorList>
    </citation>
    <scope>NUCLEOTIDE SEQUENCE [LARGE SCALE GENOMIC DNA]</scope>
    <source>
        <strain evidence="2">cv. Punajuju</strain>
        <tissue evidence="1">Leaves</tissue>
    </source>
</reference>
<protein>
    <submittedName>
        <fullName evidence="1">Uncharacterized protein</fullName>
    </submittedName>
</protein>